<protein>
    <submittedName>
        <fullName evidence="1">Uncharacterized protein</fullName>
    </submittedName>
</protein>
<reference evidence="1 2" key="1">
    <citation type="submission" date="2017-07" db="EMBL/GenBank/DDBJ databases">
        <title>Mechanisms for carbon and nitrogen cycling indicate functional differentiation within the Candidate Phyla Radiation.</title>
        <authorList>
            <person name="Danczak R.E."/>
            <person name="Johnston M.D."/>
            <person name="Kenah C."/>
            <person name="Slattery M."/>
            <person name="Wrighton K.C."/>
            <person name="Wilkins M.J."/>
        </authorList>
    </citation>
    <scope>NUCLEOTIDE SEQUENCE [LARGE SCALE GENOMIC DNA]</scope>
    <source>
        <strain evidence="1">Athens1014_28</strain>
    </source>
</reference>
<accession>A0A554LK38</accession>
<proteinExistence type="predicted"/>
<evidence type="ECO:0000313" key="2">
    <source>
        <dbReference type="Proteomes" id="UP000316495"/>
    </source>
</evidence>
<evidence type="ECO:0000313" key="1">
    <source>
        <dbReference type="EMBL" id="TSC93233.1"/>
    </source>
</evidence>
<gene>
    <name evidence="1" type="ORF">Athens101428_728</name>
</gene>
<name>A0A554LK38_9BACT</name>
<comment type="caution">
    <text evidence="1">The sequence shown here is derived from an EMBL/GenBank/DDBJ whole genome shotgun (WGS) entry which is preliminary data.</text>
</comment>
<dbReference type="EMBL" id="VMGN01000050">
    <property type="protein sequence ID" value="TSC93233.1"/>
    <property type="molecule type" value="Genomic_DNA"/>
</dbReference>
<organism evidence="1 2">
    <name type="scientific">Candidatus Berkelbacteria bacterium Athens1014_28</name>
    <dbReference type="NCBI Taxonomy" id="2017145"/>
    <lineage>
        <taxon>Bacteria</taxon>
        <taxon>Candidatus Berkelbacteria</taxon>
    </lineage>
</organism>
<dbReference type="Proteomes" id="UP000316495">
    <property type="component" value="Unassembled WGS sequence"/>
</dbReference>
<dbReference type="AlphaFoldDB" id="A0A554LK38"/>
<sequence>MADFFKKPVFAAILLIALIVGGIWAYVSYHQSVNQKAEDTKKAEEQNLATSEAEKTLNNLATVDPTKLADQITNQLQVADSKAIEADKRSLLSAVEIRLPKENICSGENTQRGLFWRSHSNKS</sequence>